<protein>
    <recommendedName>
        <fullName evidence="4">Reverse transcriptase Ty1/copia-type domain-containing protein</fullName>
    </recommendedName>
</protein>
<keyword evidence="3" id="KW-1185">Reference proteome</keyword>
<gene>
    <name evidence="2" type="ORF">Tco_0924614</name>
</gene>
<evidence type="ECO:0000313" key="2">
    <source>
        <dbReference type="EMBL" id="GJT34195.1"/>
    </source>
</evidence>
<dbReference type="EMBL" id="BQNB010014942">
    <property type="protein sequence ID" value="GJT34195.1"/>
    <property type="molecule type" value="Genomic_DNA"/>
</dbReference>
<name>A0ABQ5D5S9_9ASTR</name>
<organism evidence="2 3">
    <name type="scientific">Tanacetum coccineum</name>
    <dbReference type="NCBI Taxonomy" id="301880"/>
    <lineage>
        <taxon>Eukaryota</taxon>
        <taxon>Viridiplantae</taxon>
        <taxon>Streptophyta</taxon>
        <taxon>Embryophyta</taxon>
        <taxon>Tracheophyta</taxon>
        <taxon>Spermatophyta</taxon>
        <taxon>Magnoliopsida</taxon>
        <taxon>eudicotyledons</taxon>
        <taxon>Gunneridae</taxon>
        <taxon>Pentapetalae</taxon>
        <taxon>asterids</taxon>
        <taxon>campanulids</taxon>
        <taxon>Asterales</taxon>
        <taxon>Asteraceae</taxon>
        <taxon>Asteroideae</taxon>
        <taxon>Anthemideae</taxon>
        <taxon>Anthemidinae</taxon>
        <taxon>Tanacetum</taxon>
    </lineage>
</organism>
<feature type="region of interest" description="Disordered" evidence="1">
    <location>
        <begin position="386"/>
        <end position="406"/>
    </location>
</feature>
<reference evidence="2" key="2">
    <citation type="submission" date="2022-01" db="EMBL/GenBank/DDBJ databases">
        <authorList>
            <person name="Yamashiro T."/>
            <person name="Shiraishi A."/>
            <person name="Satake H."/>
            <person name="Nakayama K."/>
        </authorList>
    </citation>
    <scope>NUCLEOTIDE SEQUENCE</scope>
</reference>
<sequence>MFYLIINYEEIEMEDIAFGGNPKEGNINKKKVQKASDNAGQLEKKRKTKPSKIHLATMIDSDPPYSQAYKDTNNVNAAGTNEVNDVGGKTSTELPFDTNMPTLEDYIIFDFSRNDEDDDAVADMNNLDTIIQVNPIPTTRIHKDHPLDLVIRDLQSATQTRKMIKNLKEHGMQAEEAMHGRASTIQVYNKLGLYIQVEKPVWTYIKLLELDDIIFGSTKKELCFAFEKLMHEKFQMSYMRELTFFLGLQKSRRNTQETHKALLKDDDGEEVDVHMYRLMIGSLMYLTFSRPDIMFVVYVCARYQVNPKVSHLHDVKRIFSPKTTAWNEFSSTMASAIICLATNQKFNFSKFIFEGMIRNMDNVSSKFLMYLSFPKLRSRAGQWNITKTPSKATPNESSSLGTTLSCGPRCQETMGDTIAQTRFENVSKHSNDSLLARGVTRLRSDEDIT</sequence>
<accession>A0ABQ5D5S9</accession>
<dbReference type="PANTHER" id="PTHR11439:SF495">
    <property type="entry name" value="REVERSE TRANSCRIPTASE, RNA-DEPENDENT DNA POLYMERASE-RELATED"/>
    <property type="match status" value="1"/>
</dbReference>
<evidence type="ECO:0000256" key="1">
    <source>
        <dbReference type="SAM" id="MobiDB-lite"/>
    </source>
</evidence>
<feature type="compositionally biased region" description="Polar residues" evidence="1">
    <location>
        <begin position="386"/>
        <end position="405"/>
    </location>
</feature>
<feature type="region of interest" description="Disordered" evidence="1">
    <location>
        <begin position="24"/>
        <end position="47"/>
    </location>
</feature>
<dbReference type="PANTHER" id="PTHR11439">
    <property type="entry name" value="GAG-POL-RELATED RETROTRANSPOSON"/>
    <property type="match status" value="1"/>
</dbReference>
<evidence type="ECO:0000313" key="3">
    <source>
        <dbReference type="Proteomes" id="UP001151760"/>
    </source>
</evidence>
<reference evidence="2" key="1">
    <citation type="journal article" date="2022" name="Int. J. Mol. Sci.">
        <title>Draft Genome of Tanacetum Coccineum: Genomic Comparison of Closely Related Tanacetum-Family Plants.</title>
        <authorList>
            <person name="Yamashiro T."/>
            <person name="Shiraishi A."/>
            <person name="Nakayama K."/>
            <person name="Satake H."/>
        </authorList>
    </citation>
    <scope>NUCLEOTIDE SEQUENCE</scope>
</reference>
<proteinExistence type="predicted"/>
<dbReference type="Proteomes" id="UP001151760">
    <property type="component" value="Unassembled WGS sequence"/>
</dbReference>
<comment type="caution">
    <text evidence="2">The sequence shown here is derived from an EMBL/GenBank/DDBJ whole genome shotgun (WGS) entry which is preliminary data.</text>
</comment>
<evidence type="ECO:0008006" key="4">
    <source>
        <dbReference type="Google" id="ProtNLM"/>
    </source>
</evidence>